<dbReference type="GO" id="GO:0051315">
    <property type="term" value="P:attachment of mitotic spindle microtubules to kinetochore"/>
    <property type="evidence" value="ECO:0007669"/>
    <property type="project" value="TreeGrafter"/>
</dbReference>
<keyword evidence="4" id="KW-0539">Nucleus</keyword>
<keyword evidence="3" id="KW-0238">DNA-binding</keyword>
<evidence type="ECO:0000313" key="7">
    <source>
        <dbReference type="EMBL" id="KAG7192184.1"/>
    </source>
</evidence>
<dbReference type="GO" id="GO:0005634">
    <property type="term" value="C:nucleus"/>
    <property type="evidence" value="ECO:0007669"/>
    <property type="project" value="UniProtKB-SubCell"/>
</dbReference>
<feature type="region of interest" description="Disordered" evidence="5">
    <location>
        <begin position="1"/>
        <end position="60"/>
    </location>
</feature>
<dbReference type="PANTHER" id="PTHR16684:SF11">
    <property type="entry name" value="CENTROMERE PROTEIN C"/>
    <property type="match status" value="1"/>
</dbReference>
<comment type="subcellular location">
    <subcellularLocation>
        <location evidence="1">Nucleus</location>
    </subcellularLocation>
</comment>
<dbReference type="Proteomes" id="UP000790833">
    <property type="component" value="Unassembled WGS sequence"/>
</dbReference>
<dbReference type="SUPFAM" id="SSF51182">
    <property type="entry name" value="RmlC-like cupins"/>
    <property type="match status" value="1"/>
</dbReference>
<feature type="region of interest" description="Disordered" evidence="5">
    <location>
        <begin position="220"/>
        <end position="305"/>
    </location>
</feature>
<protein>
    <recommendedName>
        <fullName evidence="6">Mif2/CENP-C cupin domain-containing protein</fullName>
    </recommendedName>
</protein>
<dbReference type="PANTHER" id="PTHR16684">
    <property type="entry name" value="CENTROMERE PROTEIN C"/>
    <property type="match status" value="1"/>
</dbReference>
<feature type="region of interest" description="Disordered" evidence="5">
    <location>
        <begin position="358"/>
        <end position="399"/>
    </location>
</feature>
<feature type="domain" description="Mif2/CENP-C cupin" evidence="6">
    <location>
        <begin position="465"/>
        <end position="539"/>
    </location>
</feature>
<proteinExistence type="inferred from homology"/>
<dbReference type="InterPro" id="IPR011051">
    <property type="entry name" value="RmlC_Cupin_sf"/>
</dbReference>
<evidence type="ECO:0000256" key="2">
    <source>
        <dbReference type="ARBA" id="ARBA00010291"/>
    </source>
</evidence>
<sequence length="545" mass="61453">MERLHIGSASRKTGIRARDDLRRDKYNMEDLDEFFDDENEKSGYVDPTEEDDDEDNGRRRRLVGIDGVARALDFNEADADSFMLSSPIEEPVPSKKRSQSRSRPRPAPPSKEMNAPVLAVAVDGEDDDTEVGAVFTLYKSPASTKKSPLRSPLQDTRTPRTEFNDDNYDPEPEPPYYNNDDDDVEEIEEHTTTVLSPVKVPATLRGSAARYGSSLTKNMALGRPTKRKPVVQEVEEVEEVEEVDNVDGDNDDDVVVEEVEQEASLDDSFNDTLYKDSQPTQVDTQQHSSYPSPPPDYSNGGIRKSSRTRFKPLAFWKGERVIYHQVNESVVDQMTDDPRLLNDLKVIPLQEIDQASTEALKKLEPAPTPAPAKKKRKPSKRKNNTKNNGQNKKVEYDYESDPEIEGSEWYANKKLDLKVYADNKHKKLIDRTVVLGPGQVSETSKFDDEFDNFTLHTLFNDYVDYGVNAILDFSIGGQKAMRTSGGAVTFVYVLKGLIHVTLNNDFFVVTKGCSLLIPAFNMYAFKNVGQTDAKLYISQTKVDYD</sequence>
<feature type="compositionally biased region" description="Acidic residues" evidence="5">
    <location>
        <begin position="29"/>
        <end position="39"/>
    </location>
</feature>
<dbReference type="InterPro" id="IPR025974">
    <property type="entry name" value="Mif2/CENP-C_cupin"/>
</dbReference>
<dbReference type="InterPro" id="IPR028386">
    <property type="entry name" value="CENP-C/Mif2/cnp3"/>
</dbReference>
<dbReference type="EMBL" id="JAHMUF010000019">
    <property type="protein sequence ID" value="KAG7192184.1"/>
    <property type="molecule type" value="Genomic_DNA"/>
</dbReference>
<feature type="compositionally biased region" description="Basic and acidic residues" evidence="5">
    <location>
        <begin position="16"/>
        <end position="28"/>
    </location>
</feature>
<gene>
    <name evidence="7" type="ORF">KQ657_001898</name>
</gene>
<evidence type="ECO:0000259" key="6">
    <source>
        <dbReference type="Pfam" id="PF11699"/>
    </source>
</evidence>
<dbReference type="OrthoDB" id="1939643at2759"/>
<dbReference type="Gene3D" id="2.60.120.10">
    <property type="entry name" value="Jelly Rolls"/>
    <property type="match status" value="1"/>
</dbReference>
<feature type="compositionally biased region" description="Polar residues" evidence="5">
    <location>
        <begin position="275"/>
        <end position="287"/>
    </location>
</feature>
<dbReference type="GO" id="GO:0051382">
    <property type="term" value="P:kinetochore assembly"/>
    <property type="evidence" value="ECO:0007669"/>
    <property type="project" value="InterPro"/>
</dbReference>
<feature type="compositionally biased region" description="Basic residues" evidence="5">
    <location>
        <begin position="94"/>
        <end position="104"/>
    </location>
</feature>
<feature type="region of interest" description="Disordered" evidence="5">
    <location>
        <begin position="76"/>
        <end position="117"/>
    </location>
</feature>
<dbReference type="Pfam" id="PF11699">
    <property type="entry name" value="CENP-C_C"/>
    <property type="match status" value="1"/>
</dbReference>
<evidence type="ECO:0000256" key="1">
    <source>
        <dbReference type="ARBA" id="ARBA00004123"/>
    </source>
</evidence>
<comment type="caution">
    <text evidence="7">The sequence shown here is derived from an EMBL/GenBank/DDBJ whole genome shotgun (WGS) entry which is preliminary data.</text>
</comment>
<organism evidence="7 8">
    <name type="scientific">Scheffersomyces spartinae</name>
    <dbReference type="NCBI Taxonomy" id="45513"/>
    <lineage>
        <taxon>Eukaryota</taxon>
        <taxon>Fungi</taxon>
        <taxon>Dikarya</taxon>
        <taxon>Ascomycota</taxon>
        <taxon>Saccharomycotina</taxon>
        <taxon>Pichiomycetes</taxon>
        <taxon>Debaryomycetaceae</taxon>
        <taxon>Scheffersomyces</taxon>
    </lineage>
</organism>
<dbReference type="GO" id="GO:0019237">
    <property type="term" value="F:centromeric DNA binding"/>
    <property type="evidence" value="ECO:0007669"/>
    <property type="project" value="InterPro"/>
</dbReference>
<feature type="compositionally biased region" description="Acidic residues" evidence="5">
    <location>
        <begin position="233"/>
        <end position="269"/>
    </location>
</feature>
<evidence type="ECO:0000256" key="5">
    <source>
        <dbReference type="SAM" id="MobiDB-lite"/>
    </source>
</evidence>
<evidence type="ECO:0000256" key="4">
    <source>
        <dbReference type="ARBA" id="ARBA00023242"/>
    </source>
</evidence>
<accession>A0A9P7V6H9</accession>
<keyword evidence="8" id="KW-1185">Reference proteome</keyword>
<feature type="compositionally biased region" description="Basic residues" evidence="5">
    <location>
        <begin position="372"/>
        <end position="384"/>
    </location>
</feature>
<dbReference type="GO" id="GO:0051455">
    <property type="term" value="P:spindle attachment to meiosis I kinetochore"/>
    <property type="evidence" value="ECO:0007669"/>
    <property type="project" value="TreeGrafter"/>
</dbReference>
<dbReference type="RefSeq" id="XP_043047734.1">
    <property type="nucleotide sequence ID" value="XM_043192679.1"/>
</dbReference>
<name>A0A9P7V6H9_9ASCO</name>
<dbReference type="GeneID" id="66115272"/>
<reference evidence="7" key="1">
    <citation type="submission" date="2021-03" db="EMBL/GenBank/DDBJ databases">
        <authorList>
            <person name="Palmer J.M."/>
        </authorList>
    </citation>
    <scope>NUCLEOTIDE SEQUENCE</scope>
    <source>
        <strain evidence="7">ARV_011</strain>
    </source>
</reference>
<feature type="region of interest" description="Disordered" evidence="5">
    <location>
        <begin position="138"/>
        <end position="182"/>
    </location>
</feature>
<dbReference type="AlphaFoldDB" id="A0A9P7V6H9"/>
<dbReference type="InterPro" id="IPR014710">
    <property type="entry name" value="RmlC-like_jellyroll"/>
</dbReference>
<evidence type="ECO:0000256" key="3">
    <source>
        <dbReference type="ARBA" id="ARBA00023125"/>
    </source>
</evidence>
<comment type="similarity">
    <text evidence="2">Belongs to the CENP-C/MIF2 family.</text>
</comment>
<dbReference type="GO" id="GO:0000776">
    <property type="term" value="C:kinetochore"/>
    <property type="evidence" value="ECO:0007669"/>
    <property type="project" value="InterPro"/>
</dbReference>
<evidence type="ECO:0000313" key="8">
    <source>
        <dbReference type="Proteomes" id="UP000790833"/>
    </source>
</evidence>